<dbReference type="InterPro" id="IPR050164">
    <property type="entry name" value="Peptidase_C19"/>
</dbReference>
<feature type="compositionally biased region" description="Basic and acidic residues" evidence="2">
    <location>
        <begin position="532"/>
        <end position="553"/>
    </location>
</feature>
<dbReference type="GO" id="GO:0005634">
    <property type="term" value="C:nucleus"/>
    <property type="evidence" value="ECO:0007669"/>
    <property type="project" value="TreeGrafter"/>
</dbReference>
<dbReference type="PANTHER" id="PTHR24006:SF899">
    <property type="entry name" value="UBIQUITIN CARBOXYL-TERMINAL HYDROLASE"/>
    <property type="match status" value="1"/>
</dbReference>
<comment type="catalytic activity">
    <reaction evidence="1">
        <text>Thiol-dependent hydrolysis of ester, thioester, amide, peptide and isopeptide bonds formed by the C-terminal Gly of ubiquitin (a 76-residue protein attached to proteins as an intracellular targeting signal).</text>
        <dbReference type="EC" id="3.4.19.12"/>
    </reaction>
</comment>
<dbReference type="PROSITE" id="PS00973">
    <property type="entry name" value="USP_2"/>
    <property type="match status" value="1"/>
</dbReference>
<dbReference type="Gene3D" id="3.90.70.10">
    <property type="entry name" value="Cysteine proteinases"/>
    <property type="match status" value="1"/>
</dbReference>
<dbReference type="AlphaFoldDB" id="A0AAV1HM67"/>
<keyword evidence="1" id="KW-0788">Thiol protease</keyword>
<dbReference type="PROSITE" id="PS00972">
    <property type="entry name" value="USP_1"/>
    <property type="match status" value="1"/>
</dbReference>
<keyword evidence="1 4" id="KW-0378">Hydrolase</keyword>
<dbReference type="SUPFAM" id="SSF54001">
    <property type="entry name" value="Cysteine proteinases"/>
    <property type="match status" value="1"/>
</dbReference>
<dbReference type="GO" id="GO:0004843">
    <property type="term" value="F:cysteine-type deubiquitinase activity"/>
    <property type="evidence" value="ECO:0007669"/>
    <property type="project" value="UniProtKB-UniRule"/>
</dbReference>
<organism evidence="4 5">
    <name type="scientific">Xyrichtys novacula</name>
    <name type="common">Pearly razorfish</name>
    <name type="synonym">Hemipteronotus novacula</name>
    <dbReference type="NCBI Taxonomy" id="13765"/>
    <lineage>
        <taxon>Eukaryota</taxon>
        <taxon>Metazoa</taxon>
        <taxon>Chordata</taxon>
        <taxon>Craniata</taxon>
        <taxon>Vertebrata</taxon>
        <taxon>Euteleostomi</taxon>
        <taxon>Actinopterygii</taxon>
        <taxon>Neopterygii</taxon>
        <taxon>Teleostei</taxon>
        <taxon>Neoteleostei</taxon>
        <taxon>Acanthomorphata</taxon>
        <taxon>Eupercaria</taxon>
        <taxon>Labriformes</taxon>
        <taxon>Labridae</taxon>
        <taxon>Xyrichtys</taxon>
    </lineage>
</organism>
<evidence type="ECO:0000313" key="4">
    <source>
        <dbReference type="EMBL" id="CAJ1086146.1"/>
    </source>
</evidence>
<gene>
    <name evidence="4" type="ORF">XNOV1_A002651</name>
</gene>
<dbReference type="EMBL" id="OY660886">
    <property type="protein sequence ID" value="CAJ1086146.1"/>
    <property type="molecule type" value="Genomic_DNA"/>
</dbReference>
<dbReference type="InterPro" id="IPR001394">
    <property type="entry name" value="Peptidase_C19_UCH"/>
</dbReference>
<feature type="compositionally biased region" description="Basic and acidic residues" evidence="2">
    <location>
        <begin position="499"/>
        <end position="513"/>
    </location>
</feature>
<name>A0AAV1HM67_XYRNO</name>
<dbReference type="GO" id="GO:0016579">
    <property type="term" value="P:protein deubiquitination"/>
    <property type="evidence" value="ECO:0007669"/>
    <property type="project" value="InterPro"/>
</dbReference>
<dbReference type="Proteomes" id="UP001178508">
    <property type="component" value="Chromosome 23"/>
</dbReference>
<comment type="similarity">
    <text evidence="1">Belongs to the peptidase C19 family.</text>
</comment>
<feature type="compositionally biased region" description="Basic and acidic residues" evidence="2">
    <location>
        <begin position="474"/>
        <end position="490"/>
    </location>
</feature>
<dbReference type="GO" id="GO:0006508">
    <property type="term" value="P:proteolysis"/>
    <property type="evidence" value="ECO:0007669"/>
    <property type="project" value="UniProtKB-KW"/>
</dbReference>
<feature type="compositionally biased region" description="Basic and acidic residues" evidence="2">
    <location>
        <begin position="433"/>
        <end position="443"/>
    </location>
</feature>
<dbReference type="EC" id="3.4.19.12" evidence="1"/>
<feature type="compositionally biased region" description="Basic and acidic residues" evidence="2">
    <location>
        <begin position="385"/>
        <end position="401"/>
    </location>
</feature>
<keyword evidence="5" id="KW-1185">Reference proteome</keyword>
<accession>A0AAV1HM67</accession>
<evidence type="ECO:0000313" key="5">
    <source>
        <dbReference type="Proteomes" id="UP001178508"/>
    </source>
</evidence>
<feature type="domain" description="USP" evidence="3">
    <location>
        <begin position="18"/>
        <end position="293"/>
    </location>
</feature>
<reference evidence="4" key="1">
    <citation type="submission" date="2023-08" db="EMBL/GenBank/DDBJ databases">
        <authorList>
            <person name="Alioto T."/>
            <person name="Alioto T."/>
            <person name="Gomez Garrido J."/>
        </authorList>
    </citation>
    <scope>NUCLEOTIDE SEQUENCE</scope>
</reference>
<dbReference type="Pfam" id="PF00443">
    <property type="entry name" value="UCH"/>
    <property type="match status" value="1"/>
</dbReference>
<evidence type="ECO:0000256" key="1">
    <source>
        <dbReference type="RuleBase" id="RU366025"/>
    </source>
</evidence>
<evidence type="ECO:0000259" key="3">
    <source>
        <dbReference type="PROSITE" id="PS50235"/>
    </source>
</evidence>
<keyword evidence="1" id="KW-0833">Ubl conjugation pathway</keyword>
<evidence type="ECO:0000256" key="2">
    <source>
        <dbReference type="SAM" id="MobiDB-lite"/>
    </source>
</evidence>
<dbReference type="PROSITE" id="PS50235">
    <property type="entry name" value="USP_3"/>
    <property type="match status" value="1"/>
</dbReference>
<feature type="region of interest" description="Disordered" evidence="2">
    <location>
        <begin position="301"/>
        <end position="320"/>
    </location>
</feature>
<sequence>MDIGNQWLSNSQSSVKYNGLVNQGATCYLNSVLQVLFMTEDFREAVERSPGTENIDHQLKSLFDKLKNQTANTFQITDKLGIKQVYKQRDAAEYYEKILNLTSDEASQIFHGELTHRTTCLNCETQTDADGKFWHLPLTLVNSYSEYKVKDGVDDYFRASVFRGENQMYCDQCDDKHDATTRCVVKHHPEVLMLLLKRFEFNYNFMTYTKMNHNVSFPHKLKIPENQLYELYAVVNHVGDLRSGHYTSTIKSSEDGRWYKFNDRSVKRLDYQPFQTENSEISNSAYLLFYRKIKETCTPEDTREEFVPGHHLPSTRDLTDQQQDTVMVEEKEVAEESKAFEMVGSAEDEDRVGVRFVREAQPPEPCYSAADQENEVMVKSKKKYKDGQMDRDKLRDRKGHQNGDGLDVGKGVGRDPYVRWRGEQGTSSSRGVESIERDFKVNPEVKTGANEQKTKSKKHVTRTDPGDGMNCGDLRFDKSRQSEGKDDQTYKQRSSYRHSMNDQQKEMTMDVHRAGNRKYYMSLYRESSSTKPGEDTVKRHSDDTDHERADTRPKSVQAAGEQEKKGDLKVYQNRTEARRSKETKGQGEVRKSGMRAEFDESIVEEKQSPKKTDAGVEEKNEEEISNWKDVELPTQKETSRNKRQSFERIKKYIFSKMETKSNTGAEPKIGLRSKIKANKVNHKVQEDESSHLKMKRVNTGADTGEQAAAVKYEGETGHSEDGKKKGKSLSCILCFIPDDGN</sequence>
<protein>
    <recommendedName>
        <fullName evidence="1">Ubiquitin carboxyl-terminal hydrolase</fullName>
        <ecNumber evidence="1">3.4.19.12</ecNumber>
    </recommendedName>
</protein>
<dbReference type="GO" id="GO:0005829">
    <property type="term" value="C:cytosol"/>
    <property type="evidence" value="ECO:0007669"/>
    <property type="project" value="TreeGrafter"/>
</dbReference>
<feature type="compositionally biased region" description="Basic and acidic residues" evidence="2">
    <location>
        <begin position="575"/>
        <end position="618"/>
    </location>
</feature>
<feature type="compositionally biased region" description="Basic and acidic residues" evidence="2">
    <location>
        <begin position="412"/>
        <end position="422"/>
    </location>
</feature>
<dbReference type="InterPro" id="IPR028889">
    <property type="entry name" value="USP"/>
</dbReference>
<feature type="region of interest" description="Disordered" evidence="2">
    <location>
        <begin position="663"/>
        <end position="706"/>
    </location>
</feature>
<feature type="compositionally biased region" description="Basic residues" evidence="2">
    <location>
        <begin position="671"/>
        <end position="682"/>
    </location>
</feature>
<dbReference type="InterPro" id="IPR038765">
    <property type="entry name" value="Papain-like_cys_pep_sf"/>
</dbReference>
<keyword evidence="1" id="KW-0645">Protease</keyword>
<dbReference type="InterPro" id="IPR018200">
    <property type="entry name" value="USP_CS"/>
</dbReference>
<feature type="region of interest" description="Disordered" evidence="2">
    <location>
        <begin position="381"/>
        <end position="643"/>
    </location>
</feature>
<dbReference type="PANTHER" id="PTHR24006">
    <property type="entry name" value="UBIQUITIN CARBOXYL-TERMINAL HYDROLASE"/>
    <property type="match status" value="1"/>
</dbReference>
<proteinExistence type="inferred from homology"/>